<evidence type="ECO:0000313" key="8">
    <source>
        <dbReference type="Proteomes" id="UP000799776"/>
    </source>
</evidence>
<feature type="compositionally biased region" description="Basic and acidic residues" evidence="5">
    <location>
        <begin position="102"/>
        <end position="113"/>
    </location>
</feature>
<dbReference type="Gene3D" id="4.10.240.10">
    <property type="entry name" value="Zn(2)-C6 fungal-type DNA-binding domain"/>
    <property type="match status" value="1"/>
</dbReference>
<organism evidence="7 8">
    <name type="scientific">Saccharata proteae CBS 121410</name>
    <dbReference type="NCBI Taxonomy" id="1314787"/>
    <lineage>
        <taxon>Eukaryota</taxon>
        <taxon>Fungi</taxon>
        <taxon>Dikarya</taxon>
        <taxon>Ascomycota</taxon>
        <taxon>Pezizomycotina</taxon>
        <taxon>Dothideomycetes</taxon>
        <taxon>Dothideomycetes incertae sedis</taxon>
        <taxon>Botryosphaeriales</taxon>
        <taxon>Saccharataceae</taxon>
        <taxon>Saccharata</taxon>
    </lineage>
</organism>
<dbReference type="PROSITE" id="PS50048">
    <property type="entry name" value="ZN2_CY6_FUNGAL_2"/>
    <property type="match status" value="1"/>
</dbReference>
<evidence type="ECO:0000313" key="7">
    <source>
        <dbReference type="EMBL" id="KAF2089531.1"/>
    </source>
</evidence>
<accession>A0A6A5YFG0</accession>
<feature type="region of interest" description="Disordered" evidence="5">
    <location>
        <begin position="87"/>
        <end position="113"/>
    </location>
</feature>
<keyword evidence="3" id="KW-0238">DNA-binding</keyword>
<dbReference type="InterPro" id="IPR036864">
    <property type="entry name" value="Zn2-C6_fun-type_DNA-bd_sf"/>
</dbReference>
<feature type="region of interest" description="Disordered" evidence="5">
    <location>
        <begin position="176"/>
        <end position="247"/>
    </location>
</feature>
<evidence type="ECO:0000256" key="5">
    <source>
        <dbReference type="SAM" id="MobiDB-lite"/>
    </source>
</evidence>
<evidence type="ECO:0000256" key="1">
    <source>
        <dbReference type="ARBA" id="ARBA00004123"/>
    </source>
</evidence>
<feature type="domain" description="Zn(2)-C6 fungal-type" evidence="6">
    <location>
        <begin position="16"/>
        <end position="46"/>
    </location>
</feature>
<dbReference type="GO" id="GO:0000981">
    <property type="term" value="F:DNA-binding transcription factor activity, RNA polymerase II-specific"/>
    <property type="evidence" value="ECO:0007669"/>
    <property type="project" value="InterPro"/>
</dbReference>
<name>A0A6A5YFG0_9PEZI</name>
<feature type="region of interest" description="Disordered" evidence="5">
    <location>
        <begin position="134"/>
        <end position="153"/>
    </location>
</feature>
<evidence type="ECO:0000256" key="4">
    <source>
        <dbReference type="ARBA" id="ARBA00023242"/>
    </source>
</evidence>
<dbReference type="SMART" id="SM00066">
    <property type="entry name" value="GAL4"/>
    <property type="match status" value="1"/>
</dbReference>
<dbReference type="OrthoDB" id="10261408at2759"/>
<protein>
    <recommendedName>
        <fullName evidence="6">Zn(2)-C6 fungal-type domain-containing protein</fullName>
    </recommendedName>
</protein>
<dbReference type="GO" id="GO:0003677">
    <property type="term" value="F:DNA binding"/>
    <property type="evidence" value="ECO:0007669"/>
    <property type="project" value="UniProtKB-KW"/>
</dbReference>
<proteinExistence type="predicted"/>
<feature type="compositionally biased region" description="Polar residues" evidence="5">
    <location>
        <begin position="211"/>
        <end position="229"/>
    </location>
</feature>
<dbReference type="PROSITE" id="PS00463">
    <property type="entry name" value="ZN2_CY6_FUNGAL_1"/>
    <property type="match status" value="1"/>
</dbReference>
<dbReference type="PANTHER" id="PTHR46910">
    <property type="entry name" value="TRANSCRIPTION FACTOR PDR1"/>
    <property type="match status" value="1"/>
</dbReference>
<dbReference type="InterPro" id="IPR001138">
    <property type="entry name" value="Zn2Cys6_DnaBD"/>
</dbReference>
<evidence type="ECO:0000256" key="3">
    <source>
        <dbReference type="ARBA" id="ARBA00023125"/>
    </source>
</evidence>
<feature type="compositionally biased region" description="Polar residues" evidence="5">
    <location>
        <begin position="176"/>
        <end position="200"/>
    </location>
</feature>
<dbReference type="PANTHER" id="PTHR46910:SF3">
    <property type="entry name" value="HALOTOLERANCE PROTEIN 9-RELATED"/>
    <property type="match status" value="1"/>
</dbReference>
<keyword evidence="4" id="KW-0539">Nucleus</keyword>
<evidence type="ECO:0000259" key="6">
    <source>
        <dbReference type="PROSITE" id="PS50048"/>
    </source>
</evidence>
<dbReference type="SUPFAM" id="SSF57701">
    <property type="entry name" value="Zn2/Cys6 DNA-binding domain"/>
    <property type="match status" value="1"/>
</dbReference>
<dbReference type="GO" id="GO:0008270">
    <property type="term" value="F:zinc ion binding"/>
    <property type="evidence" value="ECO:0007669"/>
    <property type="project" value="InterPro"/>
</dbReference>
<feature type="compositionally biased region" description="Polar residues" evidence="5">
    <location>
        <begin position="88"/>
        <end position="101"/>
    </location>
</feature>
<dbReference type="GO" id="GO:0005634">
    <property type="term" value="C:nucleus"/>
    <property type="evidence" value="ECO:0007669"/>
    <property type="project" value="UniProtKB-SubCell"/>
</dbReference>
<keyword evidence="8" id="KW-1185">Reference proteome</keyword>
<comment type="subcellular location">
    <subcellularLocation>
        <location evidence="1">Nucleus</location>
    </subcellularLocation>
</comment>
<reference evidence="7" key="1">
    <citation type="journal article" date="2020" name="Stud. Mycol.">
        <title>101 Dothideomycetes genomes: a test case for predicting lifestyles and emergence of pathogens.</title>
        <authorList>
            <person name="Haridas S."/>
            <person name="Albert R."/>
            <person name="Binder M."/>
            <person name="Bloem J."/>
            <person name="Labutti K."/>
            <person name="Salamov A."/>
            <person name="Andreopoulos B."/>
            <person name="Baker S."/>
            <person name="Barry K."/>
            <person name="Bills G."/>
            <person name="Bluhm B."/>
            <person name="Cannon C."/>
            <person name="Castanera R."/>
            <person name="Culley D."/>
            <person name="Daum C."/>
            <person name="Ezra D."/>
            <person name="Gonzalez J."/>
            <person name="Henrissat B."/>
            <person name="Kuo A."/>
            <person name="Liang C."/>
            <person name="Lipzen A."/>
            <person name="Lutzoni F."/>
            <person name="Magnuson J."/>
            <person name="Mondo S."/>
            <person name="Nolan M."/>
            <person name="Ohm R."/>
            <person name="Pangilinan J."/>
            <person name="Park H.-J."/>
            <person name="Ramirez L."/>
            <person name="Alfaro M."/>
            <person name="Sun H."/>
            <person name="Tritt A."/>
            <person name="Yoshinaga Y."/>
            <person name="Zwiers L.-H."/>
            <person name="Turgeon B."/>
            <person name="Goodwin S."/>
            <person name="Spatafora J."/>
            <person name="Crous P."/>
            <person name="Grigoriev I."/>
        </authorList>
    </citation>
    <scope>NUCLEOTIDE SEQUENCE</scope>
    <source>
        <strain evidence="7">CBS 121410</strain>
    </source>
</reference>
<dbReference type="InterPro" id="IPR050987">
    <property type="entry name" value="AtrR-like"/>
</dbReference>
<dbReference type="AlphaFoldDB" id="A0A6A5YFG0"/>
<evidence type="ECO:0000256" key="2">
    <source>
        <dbReference type="ARBA" id="ARBA00022723"/>
    </source>
</evidence>
<gene>
    <name evidence="7" type="ORF">K490DRAFT_55125</name>
</gene>
<keyword evidence="2" id="KW-0479">Metal-binding</keyword>
<dbReference type="Pfam" id="PF00172">
    <property type="entry name" value="Zn_clus"/>
    <property type="match status" value="1"/>
</dbReference>
<dbReference type="EMBL" id="ML978714">
    <property type="protein sequence ID" value="KAF2089531.1"/>
    <property type="molecule type" value="Genomic_DNA"/>
</dbReference>
<dbReference type="CDD" id="cd00067">
    <property type="entry name" value="GAL4"/>
    <property type="match status" value="1"/>
</dbReference>
<sequence length="259" mass="27877">MAQLVRPSRQTRSSAACDECRSRKQKCGGEWPVCARCRESGNPCVWPQQLQRGPAKGYLEAIEARLDQVENLLSQVLPLVPQEHLTDALSSRGDSPTSSADGKTKRTTQEKKAAQDYWAAFPLNSPEGVLSWHQDHQRRTAAQPGGSGESGKVKEIAQPPAVNVPSAILSNAALSHPVNQHQEQSSTVATPTWPAQQTPMTCPGLRLEPSPNLSQTPGQPGSDSQSGQFLSPKPDPKRTTTANGNGIGLTAGFQAKFLW</sequence>
<dbReference type="Proteomes" id="UP000799776">
    <property type="component" value="Unassembled WGS sequence"/>
</dbReference>